<gene>
    <name evidence="3" type="ORF">TWF696_005629</name>
</gene>
<comment type="caution">
    <text evidence="3">The sequence shown here is derived from an EMBL/GenBank/DDBJ whole genome shotgun (WGS) entry which is preliminary data.</text>
</comment>
<dbReference type="InterPro" id="IPR015131">
    <property type="entry name" value="Killer_tox_Kp4"/>
</dbReference>
<dbReference type="Gene3D" id="3.30.430.10">
    <property type="entry name" value="Killer Toxin P4, subunit A"/>
    <property type="match status" value="1"/>
</dbReference>
<reference evidence="3 4" key="1">
    <citation type="submission" date="2019-10" db="EMBL/GenBank/DDBJ databases">
        <authorList>
            <person name="Palmer J.M."/>
        </authorList>
    </citation>
    <scope>NUCLEOTIDE SEQUENCE [LARGE SCALE GENOMIC DNA]</scope>
    <source>
        <strain evidence="3 4">TWF696</strain>
    </source>
</reference>
<dbReference type="EMBL" id="JAVHNQ010000003">
    <property type="protein sequence ID" value="KAK6353667.1"/>
    <property type="molecule type" value="Genomic_DNA"/>
</dbReference>
<dbReference type="GO" id="GO:0005576">
    <property type="term" value="C:extracellular region"/>
    <property type="evidence" value="ECO:0007669"/>
    <property type="project" value="InterPro"/>
</dbReference>
<sequence>MLAKTSLFLSLLLSPALSNPVLTPSSGEVISTGLLPLETSTADAGTSASVVLPGRITATYPGDFGQSPNNSTASMAFPTLDERDPPMGVNCLGSYYCDAKGGVSHPSKFLRDYMLEIPDDELFEHHQIIACTEGLVWPDLKLGYLCAWLDYADHIADGYYDRDENKFLRTGKRVKEMMHILVNRGCKRCGAHPLEYSANLLYEGHLRMDGQRHGCPDAGQNVVGICPPPNKQSPSIDPVGVIEIVETTEEVLMVTADVLDIRSVKLDDR</sequence>
<feature type="signal peptide" evidence="1">
    <location>
        <begin position="1"/>
        <end position="18"/>
    </location>
</feature>
<dbReference type="InterPro" id="IPR011329">
    <property type="entry name" value="Killer_tox_Kp4/SMK"/>
</dbReference>
<accession>A0AAV9V4L2</accession>
<name>A0AAV9V4L2_9PEZI</name>
<feature type="domain" description="Killer toxin Kp4" evidence="2">
    <location>
        <begin position="87"/>
        <end position="206"/>
    </location>
</feature>
<proteinExistence type="predicted"/>
<evidence type="ECO:0000313" key="3">
    <source>
        <dbReference type="EMBL" id="KAK6353667.1"/>
    </source>
</evidence>
<dbReference type="Proteomes" id="UP001375240">
    <property type="component" value="Unassembled WGS sequence"/>
</dbReference>
<dbReference type="SUPFAM" id="SSF55221">
    <property type="entry name" value="Yeast killer toxins"/>
    <property type="match status" value="1"/>
</dbReference>
<keyword evidence="1" id="KW-0732">Signal</keyword>
<evidence type="ECO:0000259" key="2">
    <source>
        <dbReference type="Pfam" id="PF09044"/>
    </source>
</evidence>
<keyword evidence="4" id="KW-1185">Reference proteome</keyword>
<feature type="chain" id="PRO_5043979075" description="Killer toxin Kp4 domain-containing protein" evidence="1">
    <location>
        <begin position="19"/>
        <end position="269"/>
    </location>
</feature>
<protein>
    <recommendedName>
        <fullName evidence="2">Killer toxin Kp4 domain-containing protein</fullName>
    </recommendedName>
</protein>
<evidence type="ECO:0000313" key="4">
    <source>
        <dbReference type="Proteomes" id="UP001375240"/>
    </source>
</evidence>
<organism evidence="3 4">
    <name type="scientific">Orbilia brochopaga</name>
    <dbReference type="NCBI Taxonomy" id="3140254"/>
    <lineage>
        <taxon>Eukaryota</taxon>
        <taxon>Fungi</taxon>
        <taxon>Dikarya</taxon>
        <taxon>Ascomycota</taxon>
        <taxon>Pezizomycotina</taxon>
        <taxon>Orbiliomycetes</taxon>
        <taxon>Orbiliales</taxon>
        <taxon>Orbiliaceae</taxon>
        <taxon>Orbilia</taxon>
    </lineage>
</organism>
<evidence type="ECO:0000256" key="1">
    <source>
        <dbReference type="SAM" id="SignalP"/>
    </source>
</evidence>
<dbReference type="Pfam" id="PF09044">
    <property type="entry name" value="Kp4"/>
    <property type="match status" value="1"/>
</dbReference>
<dbReference type="AlphaFoldDB" id="A0AAV9V4L2"/>